<proteinExistence type="predicted"/>
<evidence type="ECO:0000313" key="4">
    <source>
        <dbReference type="Proteomes" id="UP000276741"/>
    </source>
</evidence>
<reference evidence="2" key="3">
    <citation type="journal article" date="2019" name="BMC Res. Notes">
        <title>Complete genome sequence of the Sulfodiicoccus acidiphilus strain HS-1T, the first crenarchaeon that lacks polB3, isolated from an acidic hot spring in Ohwaku-dani, Hakone, Japan.</title>
        <authorList>
            <person name="Sakai H.D."/>
            <person name="Kurosawa N."/>
        </authorList>
    </citation>
    <scope>NUCLEOTIDE SEQUENCE</scope>
    <source>
        <strain evidence="2">HS-1</strain>
    </source>
</reference>
<dbReference type="OrthoDB" id="132546at2157"/>
<evidence type="ECO:0000256" key="1">
    <source>
        <dbReference type="SAM" id="MobiDB-lite"/>
    </source>
</evidence>
<organism evidence="2 4">
    <name type="scientific">Sulfodiicoccus acidiphilus</name>
    <dbReference type="NCBI Taxonomy" id="1670455"/>
    <lineage>
        <taxon>Archaea</taxon>
        <taxon>Thermoproteota</taxon>
        <taxon>Thermoprotei</taxon>
        <taxon>Sulfolobales</taxon>
        <taxon>Sulfolobaceae</taxon>
        <taxon>Sulfodiicoccus</taxon>
    </lineage>
</organism>
<reference evidence="3" key="1">
    <citation type="journal article" date="2014" name="Int. J. Syst. Evol. Microbiol.">
        <title>Complete genome sequence of Corynebacterium casei LMG S-19264T (=DSM 44701T), isolated from a smear-ripened cheese.</title>
        <authorList>
            <consortium name="US DOE Joint Genome Institute (JGI-PGF)"/>
            <person name="Walter F."/>
            <person name="Albersmeier A."/>
            <person name="Kalinowski J."/>
            <person name="Ruckert C."/>
        </authorList>
    </citation>
    <scope>NUCLEOTIDE SEQUENCE</scope>
    <source>
        <strain evidence="3">JCM 31740</strain>
    </source>
</reference>
<sequence>MVASDILSPYSMRVLLPDVKFVRKFDVKSMAEDILSLLQSPSGNQTADFRGVPSPISTPGTT</sequence>
<dbReference type="EMBL" id="AP018553">
    <property type="protein sequence ID" value="BBD73676.1"/>
    <property type="molecule type" value="Genomic_DNA"/>
</dbReference>
<dbReference type="Proteomes" id="UP000616143">
    <property type="component" value="Unassembled WGS sequence"/>
</dbReference>
<gene>
    <name evidence="3" type="ORF">GCM10007116_22690</name>
    <name evidence="2" type="ORF">HS1genome_2065</name>
</gene>
<feature type="region of interest" description="Disordered" evidence="1">
    <location>
        <begin position="41"/>
        <end position="62"/>
    </location>
</feature>
<dbReference type="AlphaFoldDB" id="A0A348B674"/>
<dbReference type="EMBL" id="BMQS01000041">
    <property type="protein sequence ID" value="GGU05917.1"/>
    <property type="molecule type" value="Genomic_DNA"/>
</dbReference>
<dbReference type="GeneID" id="38667527"/>
<accession>A0A348B674</accession>
<reference evidence="4" key="2">
    <citation type="submission" date="2018-04" db="EMBL/GenBank/DDBJ databases">
        <title>Complete genome sequence of Sulfodiicoccus acidiphilus strain HS-1.</title>
        <authorList>
            <person name="Sakai H.D."/>
            <person name="Kurosawa N."/>
        </authorList>
    </citation>
    <scope>NUCLEOTIDE SEQUENCE [LARGE SCALE GENOMIC DNA]</scope>
    <source>
        <strain evidence="4">HS-1</strain>
    </source>
</reference>
<name>A0A348B674_9CREN</name>
<keyword evidence="4" id="KW-1185">Reference proteome</keyword>
<dbReference type="Proteomes" id="UP000276741">
    <property type="component" value="Chromosome"/>
</dbReference>
<evidence type="ECO:0000313" key="3">
    <source>
        <dbReference type="EMBL" id="GGU05917.1"/>
    </source>
</evidence>
<dbReference type="RefSeq" id="WP_126450959.1">
    <property type="nucleotide sequence ID" value="NZ_AP018553.1"/>
</dbReference>
<reference evidence="3" key="4">
    <citation type="submission" date="2020-09" db="EMBL/GenBank/DDBJ databases">
        <authorList>
            <person name="Sun Q."/>
            <person name="Ohkuma M."/>
        </authorList>
    </citation>
    <scope>NUCLEOTIDE SEQUENCE</scope>
    <source>
        <strain evidence="3">JCM 31740</strain>
    </source>
</reference>
<protein>
    <submittedName>
        <fullName evidence="2">Uncharacterized protein</fullName>
    </submittedName>
</protein>
<evidence type="ECO:0000313" key="2">
    <source>
        <dbReference type="EMBL" id="BBD73676.1"/>
    </source>
</evidence>
<dbReference type="KEGG" id="sacd:HS1genome_2065"/>